<comment type="caution">
    <text evidence="18">The sequence shown here is derived from an EMBL/GenBank/DDBJ whole genome shotgun (WGS) entry which is preliminary data.</text>
</comment>
<gene>
    <name evidence="18" type="ORF">QTG54_007588</name>
</gene>
<evidence type="ECO:0000256" key="8">
    <source>
        <dbReference type="ARBA" id="ARBA00022737"/>
    </source>
</evidence>
<organism evidence="18 19">
    <name type="scientific">Skeletonema marinoi</name>
    <dbReference type="NCBI Taxonomy" id="267567"/>
    <lineage>
        <taxon>Eukaryota</taxon>
        <taxon>Sar</taxon>
        <taxon>Stramenopiles</taxon>
        <taxon>Ochrophyta</taxon>
        <taxon>Bacillariophyta</taxon>
        <taxon>Coscinodiscophyceae</taxon>
        <taxon>Thalassiosirophycidae</taxon>
        <taxon>Thalassiosirales</taxon>
        <taxon>Skeletonemataceae</taxon>
        <taxon>Skeletonema</taxon>
        <taxon>Skeletonema marinoi-dohrnii complex</taxon>
    </lineage>
</organism>
<accession>A0AAD8YAH8</accession>
<dbReference type="PANTHER" id="PTHR22884">
    <property type="entry name" value="SET DOMAIN PROTEINS"/>
    <property type="match status" value="1"/>
</dbReference>
<evidence type="ECO:0000256" key="11">
    <source>
        <dbReference type="ARBA" id="ARBA00022853"/>
    </source>
</evidence>
<evidence type="ECO:0000256" key="1">
    <source>
        <dbReference type="ARBA" id="ARBA00004123"/>
    </source>
</evidence>
<dbReference type="GO" id="GO:0005634">
    <property type="term" value="C:nucleus"/>
    <property type="evidence" value="ECO:0007669"/>
    <property type="project" value="UniProtKB-SubCell"/>
</dbReference>
<evidence type="ECO:0000256" key="12">
    <source>
        <dbReference type="ARBA" id="ARBA00023242"/>
    </source>
</evidence>
<proteinExistence type="predicted"/>
<dbReference type="SMART" id="SM00249">
    <property type="entry name" value="PHD"/>
    <property type="match status" value="3"/>
</dbReference>
<dbReference type="SUPFAM" id="SSF82199">
    <property type="entry name" value="SET domain"/>
    <property type="match status" value="1"/>
</dbReference>
<dbReference type="Gene3D" id="3.30.40.10">
    <property type="entry name" value="Zinc/RING finger domain, C3HC4 (zinc finger)"/>
    <property type="match status" value="2"/>
</dbReference>
<dbReference type="Proteomes" id="UP001224775">
    <property type="component" value="Unassembled WGS sequence"/>
</dbReference>
<evidence type="ECO:0000256" key="6">
    <source>
        <dbReference type="ARBA" id="ARBA00022691"/>
    </source>
</evidence>
<feature type="compositionally biased region" description="Basic and acidic residues" evidence="14">
    <location>
        <begin position="1"/>
        <end position="18"/>
    </location>
</feature>
<evidence type="ECO:0000256" key="13">
    <source>
        <dbReference type="PROSITE-ProRule" id="PRU00146"/>
    </source>
</evidence>
<feature type="region of interest" description="Disordered" evidence="14">
    <location>
        <begin position="224"/>
        <end position="253"/>
    </location>
</feature>
<protein>
    <submittedName>
        <fullName evidence="18">SET domain-containing protein</fullName>
        <ecNumber evidence="18">2.1.1.-</ecNumber>
    </submittedName>
</protein>
<dbReference type="PROSITE" id="PS50016">
    <property type="entry name" value="ZF_PHD_2"/>
    <property type="match status" value="1"/>
</dbReference>
<feature type="compositionally biased region" description="Basic residues" evidence="14">
    <location>
        <begin position="236"/>
        <end position="250"/>
    </location>
</feature>
<dbReference type="InterPro" id="IPR050777">
    <property type="entry name" value="SET2_Histone-Lys_MeTrsfase"/>
</dbReference>
<keyword evidence="12" id="KW-0539">Nucleus</keyword>
<dbReference type="Gene3D" id="2.170.270.10">
    <property type="entry name" value="SET domain"/>
    <property type="match status" value="2"/>
</dbReference>
<dbReference type="InterPro" id="IPR006560">
    <property type="entry name" value="AWS_dom"/>
</dbReference>
<keyword evidence="8" id="KW-0677">Repeat</keyword>
<dbReference type="Gene3D" id="3.40.720.10">
    <property type="entry name" value="Alkaline Phosphatase, subunit A"/>
    <property type="match status" value="1"/>
</dbReference>
<dbReference type="SMART" id="SM00508">
    <property type="entry name" value="PostSET"/>
    <property type="match status" value="1"/>
</dbReference>
<dbReference type="EMBL" id="JATAAI010000012">
    <property type="protein sequence ID" value="KAK1742015.1"/>
    <property type="molecule type" value="Genomic_DNA"/>
</dbReference>
<evidence type="ECO:0000313" key="18">
    <source>
        <dbReference type="EMBL" id="KAK1742015.1"/>
    </source>
</evidence>
<evidence type="ECO:0000256" key="9">
    <source>
        <dbReference type="ARBA" id="ARBA00022771"/>
    </source>
</evidence>
<dbReference type="GO" id="GO:0042054">
    <property type="term" value="F:histone methyltransferase activity"/>
    <property type="evidence" value="ECO:0007669"/>
    <property type="project" value="InterPro"/>
</dbReference>
<dbReference type="GO" id="GO:0008270">
    <property type="term" value="F:zinc ion binding"/>
    <property type="evidence" value="ECO:0007669"/>
    <property type="project" value="UniProtKB-KW"/>
</dbReference>
<keyword evidence="11" id="KW-0156">Chromatin regulator</keyword>
<reference evidence="18" key="1">
    <citation type="submission" date="2023-06" db="EMBL/GenBank/DDBJ databases">
        <title>Survivors Of The Sea: Transcriptome response of Skeletonema marinoi to long-term dormancy.</title>
        <authorList>
            <person name="Pinder M.I.M."/>
            <person name="Kourtchenko O."/>
            <person name="Robertson E.K."/>
            <person name="Larsson T."/>
            <person name="Maumus F."/>
            <person name="Osuna-Cruz C.M."/>
            <person name="Vancaester E."/>
            <person name="Stenow R."/>
            <person name="Vandepoele K."/>
            <person name="Ploug H."/>
            <person name="Bruchert V."/>
            <person name="Godhe A."/>
            <person name="Topel M."/>
        </authorList>
    </citation>
    <scope>NUCLEOTIDE SEQUENCE</scope>
    <source>
        <strain evidence="18">R05AC</strain>
    </source>
</reference>
<dbReference type="InterPro" id="IPR019787">
    <property type="entry name" value="Znf_PHD-finger"/>
</dbReference>
<evidence type="ECO:0000256" key="10">
    <source>
        <dbReference type="ARBA" id="ARBA00022833"/>
    </source>
</evidence>
<evidence type="ECO:0000256" key="4">
    <source>
        <dbReference type="ARBA" id="ARBA00022603"/>
    </source>
</evidence>
<evidence type="ECO:0000256" key="14">
    <source>
        <dbReference type="SAM" id="MobiDB-lite"/>
    </source>
</evidence>
<dbReference type="InterPro" id="IPR001965">
    <property type="entry name" value="Znf_PHD"/>
</dbReference>
<dbReference type="GO" id="GO:0005694">
    <property type="term" value="C:chromosome"/>
    <property type="evidence" value="ECO:0007669"/>
    <property type="project" value="UniProtKB-SubCell"/>
</dbReference>
<keyword evidence="9 13" id="KW-0863">Zinc-finger</keyword>
<dbReference type="AlphaFoldDB" id="A0AAD8YAH8"/>
<evidence type="ECO:0000256" key="7">
    <source>
        <dbReference type="ARBA" id="ARBA00022723"/>
    </source>
</evidence>
<feature type="domain" description="Post-SET" evidence="16">
    <location>
        <begin position="592"/>
        <end position="608"/>
    </location>
</feature>
<feature type="region of interest" description="Disordered" evidence="14">
    <location>
        <begin position="339"/>
        <end position="363"/>
    </location>
</feature>
<evidence type="ECO:0000313" key="19">
    <source>
        <dbReference type="Proteomes" id="UP001224775"/>
    </source>
</evidence>
<evidence type="ECO:0000256" key="5">
    <source>
        <dbReference type="ARBA" id="ARBA00022679"/>
    </source>
</evidence>
<dbReference type="InterPro" id="IPR011011">
    <property type="entry name" value="Znf_FYVE_PHD"/>
</dbReference>
<sequence>MEENKRNLDDAETEHDALPKQSKSGIDGQKDMQPENPPPCCTAAKKKTKKTKKEKDEEKELEFIWICTECREAECIDDPNAPLIMCDGKCNRPFHPPCANLLALPPEDVPWLCGDCLQNRHQCAVCKEYGEDDIDVFCCDAKGCGLFYHQNCLDVYNVHVDIVEEEVVVKGEHSSESGGEEKKECNDDNIMDVDMNTKIISRPKFKCPAHQCWTCADDIPPPKMDDEVEAAEQSSGKKKSKKRGGRKRKIKNDGSFSAMWGSKKEKLFRCLDCPIAYHITCMPPSCSFHELAMLCHEHAHTSKLPYLDAEHSFQAKVEANAQKRIDKLKRREELRAAAQARGEFVGSDDEDDDTDGENPFFPGVVGSLVTLEEEKLAEYLRDDDDNVDGKRRKKHHYHYCLPCDFKDEVHSKPPAYTHVNVNRYDPKNRPKRHPPNDECCKCVPVTEDCVKSCDEACLNRLSYTECVGDENLKSGSKNPYWNCNCGPNCGNRGMSKRQFAKCRPMREHGKGWGLIAVNGVKRGDLVQEYAGEIIDDKEKEERLKAWSRDHPNDPNFYVMHLEPGWYIDAREANVPPGGFLSYDYQFDTKDGDKFICRCGAANCRGTMKGGKNGEEDDAQKKTKKQLLAEAKARIKRDKQFLLDLQASEKERLNLTGPFVPGEDKEKAEAVAAGPNECYRQEVQENRTFLWRNARIGGDYSSRSRYWTDLARKSGKTKLKVKLATVCQQKGKIDTNASFLASNDEETAAKAKEWTLSERYDFVFVDFDGPDAAGHSLGFDGYLASCQSSYRIVY</sequence>
<dbReference type="GO" id="GO:0032259">
    <property type="term" value="P:methylation"/>
    <property type="evidence" value="ECO:0007669"/>
    <property type="project" value="UniProtKB-KW"/>
</dbReference>
<dbReference type="InterPro" id="IPR046341">
    <property type="entry name" value="SET_dom_sf"/>
</dbReference>
<dbReference type="Pfam" id="PF23004">
    <property type="entry name" value="PHDvar_NSD"/>
    <property type="match status" value="1"/>
</dbReference>
<feature type="domain" description="AWS" evidence="17">
    <location>
        <begin position="435"/>
        <end position="498"/>
    </location>
</feature>
<keyword evidence="10" id="KW-0862">Zinc</keyword>
<dbReference type="InterPro" id="IPR017850">
    <property type="entry name" value="Alkaline_phosphatase_core_sf"/>
</dbReference>
<evidence type="ECO:0000256" key="2">
    <source>
        <dbReference type="ARBA" id="ARBA00004286"/>
    </source>
</evidence>
<dbReference type="PROSITE" id="PS01359">
    <property type="entry name" value="ZF_PHD_1"/>
    <property type="match status" value="1"/>
</dbReference>
<feature type="region of interest" description="Disordered" evidence="14">
    <location>
        <begin position="1"/>
        <end position="53"/>
    </location>
</feature>
<keyword evidence="6" id="KW-0949">S-adenosyl-L-methionine</keyword>
<dbReference type="SUPFAM" id="SSF57903">
    <property type="entry name" value="FYVE/PHD zinc finger"/>
    <property type="match status" value="1"/>
</dbReference>
<comment type="subcellular location">
    <subcellularLocation>
        <location evidence="2">Chromosome</location>
    </subcellularLocation>
    <subcellularLocation>
        <location evidence="1">Nucleus</location>
    </subcellularLocation>
</comment>
<dbReference type="PROSITE" id="PS50868">
    <property type="entry name" value="POST_SET"/>
    <property type="match status" value="1"/>
</dbReference>
<feature type="compositionally biased region" description="Acidic residues" evidence="14">
    <location>
        <begin position="346"/>
        <end position="356"/>
    </location>
</feature>
<evidence type="ECO:0000256" key="3">
    <source>
        <dbReference type="ARBA" id="ARBA00022454"/>
    </source>
</evidence>
<dbReference type="InterPro" id="IPR013083">
    <property type="entry name" value="Znf_RING/FYVE/PHD"/>
</dbReference>
<keyword evidence="3" id="KW-0158">Chromosome</keyword>
<dbReference type="PROSITE" id="PS51215">
    <property type="entry name" value="AWS"/>
    <property type="match status" value="1"/>
</dbReference>
<keyword evidence="4 18" id="KW-0489">Methyltransferase</keyword>
<dbReference type="InterPro" id="IPR055197">
    <property type="entry name" value="PHDvar_NSD"/>
</dbReference>
<keyword evidence="7" id="KW-0479">Metal-binding</keyword>
<keyword evidence="19" id="KW-1185">Reference proteome</keyword>
<dbReference type="Pfam" id="PF22908">
    <property type="entry name" value="PHD_NSD"/>
    <property type="match status" value="1"/>
</dbReference>
<dbReference type="EC" id="2.1.1.-" evidence="18"/>
<name>A0AAD8YAH8_9STRA</name>
<dbReference type="InterPro" id="IPR055198">
    <property type="entry name" value="NSD_PHD"/>
</dbReference>
<feature type="domain" description="PHD-type" evidence="15">
    <location>
        <begin position="64"/>
        <end position="119"/>
    </location>
</feature>
<dbReference type="InterPro" id="IPR003616">
    <property type="entry name" value="Post-SET_dom"/>
</dbReference>
<evidence type="ECO:0000259" key="15">
    <source>
        <dbReference type="PROSITE" id="PS50016"/>
    </source>
</evidence>
<evidence type="ECO:0000259" key="17">
    <source>
        <dbReference type="PROSITE" id="PS51215"/>
    </source>
</evidence>
<keyword evidence="5 18" id="KW-0808">Transferase</keyword>
<evidence type="ECO:0000259" key="16">
    <source>
        <dbReference type="PROSITE" id="PS50868"/>
    </source>
</evidence>
<dbReference type="InterPro" id="IPR019786">
    <property type="entry name" value="Zinc_finger_PHD-type_CS"/>
</dbReference>